<evidence type="ECO:0000259" key="2">
    <source>
        <dbReference type="Pfam" id="PF14129"/>
    </source>
</evidence>
<dbReference type="AlphaFoldDB" id="A0A1M4WPP6"/>
<dbReference type="InterPro" id="IPR025381">
    <property type="entry name" value="DUF4296"/>
</dbReference>
<proteinExistence type="predicted"/>
<dbReference type="Pfam" id="PF14129">
    <property type="entry name" value="DUF4296"/>
    <property type="match status" value="1"/>
</dbReference>
<dbReference type="OrthoDB" id="1525222at2"/>
<dbReference type="RefSeq" id="WP_073360893.1">
    <property type="nucleotide sequence ID" value="NZ_FQVQ01000001.1"/>
</dbReference>
<feature type="domain" description="DUF4296" evidence="2">
    <location>
        <begin position="25"/>
        <end position="105"/>
    </location>
</feature>
<dbReference type="EMBL" id="FQVQ01000001">
    <property type="protein sequence ID" value="SHE83184.1"/>
    <property type="molecule type" value="Genomic_DNA"/>
</dbReference>
<feature type="region of interest" description="Disordered" evidence="1">
    <location>
        <begin position="100"/>
        <end position="125"/>
    </location>
</feature>
<organism evidence="3 4">
    <name type="scientific">Flavobacterium fontis</name>
    <dbReference type="NCBI Taxonomy" id="1124188"/>
    <lineage>
        <taxon>Bacteria</taxon>
        <taxon>Pseudomonadati</taxon>
        <taxon>Bacteroidota</taxon>
        <taxon>Flavobacteriia</taxon>
        <taxon>Flavobacteriales</taxon>
        <taxon>Flavobacteriaceae</taxon>
        <taxon>Flavobacterium</taxon>
    </lineage>
</organism>
<accession>A0A1M4WPP6</accession>
<dbReference type="PROSITE" id="PS51257">
    <property type="entry name" value="PROKAR_LIPOPROTEIN"/>
    <property type="match status" value="1"/>
</dbReference>
<dbReference type="Proteomes" id="UP000184147">
    <property type="component" value="Unassembled WGS sequence"/>
</dbReference>
<protein>
    <recommendedName>
        <fullName evidence="2">DUF4296 domain-containing protein</fullName>
    </recommendedName>
</protein>
<sequence>MKKGIFLLALSVLFFSCKEDVLPPPKNKVDRETMINILYDLAVLEAARSQSFSTRVNYPTAVAFVKEKYKIDSLTLAENTKYYASDLKDYKKMYEEVRKRLDQNRNMGSSPPPPSSAPDAGGVVK</sequence>
<evidence type="ECO:0000313" key="3">
    <source>
        <dbReference type="EMBL" id="SHE83184.1"/>
    </source>
</evidence>
<reference evidence="3 4" key="1">
    <citation type="submission" date="2016-11" db="EMBL/GenBank/DDBJ databases">
        <authorList>
            <person name="Jaros S."/>
            <person name="Januszkiewicz K."/>
            <person name="Wedrychowicz H."/>
        </authorList>
    </citation>
    <scope>NUCLEOTIDE SEQUENCE [LARGE SCALE GENOMIC DNA]</scope>
    <source>
        <strain evidence="3 4">DSM 25660</strain>
    </source>
</reference>
<dbReference type="STRING" id="1124188.SAMN05444377_101371"/>
<evidence type="ECO:0000313" key="4">
    <source>
        <dbReference type="Proteomes" id="UP000184147"/>
    </source>
</evidence>
<evidence type="ECO:0000256" key="1">
    <source>
        <dbReference type="SAM" id="MobiDB-lite"/>
    </source>
</evidence>
<keyword evidence="4" id="KW-1185">Reference proteome</keyword>
<name>A0A1M4WPP6_9FLAO</name>
<gene>
    <name evidence="3" type="ORF">SAMN05444377_101371</name>
</gene>